<reference evidence="2" key="1">
    <citation type="submission" date="2015-11" db="EMBL/GenBank/DDBJ databases">
        <authorList>
            <person name="Seth-Smith H.M.B."/>
        </authorList>
    </citation>
    <scope>NUCLEOTIDE SEQUENCE [LARGE SCALE GENOMIC DNA]</scope>
    <source>
        <strain evidence="2">2013Ark11</strain>
    </source>
</reference>
<accession>A0A0S4M3W5</accession>
<gene>
    <name evidence="1" type="ORF">Ark11_0872</name>
</gene>
<dbReference type="RefSeq" id="WP_092343722.1">
    <property type="nucleotide sequence ID" value="NZ_LN906597.1"/>
</dbReference>
<keyword evidence="2" id="KW-1185">Reference proteome</keyword>
<dbReference type="STRING" id="1561003.Ark11_0872"/>
<evidence type="ECO:0000313" key="2">
    <source>
        <dbReference type="Proteomes" id="UP000198651"/>
    </source>
</evidence>
<organism evidence="1 2">
    <name type="scientific">Candidatus Ichthyocystis hellenicum</name>
    <dbReference type="NCBI Taxonomy" id="1561003"/>
    <lineage>
        <taxon>Bacteria</taxon>
        <taxon>Pseudomonadati</taxon>
        <taxon>Pseudomonadota</taxon>
        <taxon>Betaproteobacteria</taxon>
        <taxon>Burkholderiales</taxon>
        <taxon>Candidatus Ichthyocystis</taxon>
    </lineage>
</organism>
<dbReference type="OrthoDB" id="5801564at2"/>
<protein>
    <submittedName>
        <fullName evidence="1">Uncharacterized protein</fullName>
    </submittedName>
</protein>
<proteinExistence type="predicted"/>
<sequence>MDIISKHVRRNYVAQGDSCEHHDINDTHSLTQSVVSGSSSITLVPEVDNSNRDFYYGYSYVNNYKSLPGVFNDVPLQGYAIKCGYQFTEDFISIMCEHRIDFLERVDRLLSDSSNSFSLLKGIVESEETVDLKGKICSFFYDYMYKFRSKCVDILRSDIIPIVIASIFNCKIVIRNNDRIMTYPEMERLFLYFVRSLENLIVVNLIKHWHNFCSEIHLIPSLTSGIDYSNLLSYDDCFYRVSLDNITYPAAFARKFGKYISFMAVSKIDEMISNFMGKFVDELENFFHLKCYYIYNYSDSVVSDLVNLKSESRYLVRKEFDKKVVEDGFKDSFSDFLSKLLIWDRHEVRRNTLLVFEEIDSFMRNLLEFNYFNRFLGTIKVFQKRAWRSKLHVSKGGKRFTIKDKWGVNLHHEDDYKILSIRRKFVAKSKNVIRSKFSYMLKEKYEFSDGTVISAVGWGKISKKLFPIAQETIRDIFDDERVELLKVLSNVRIFDDLHVGTRCATCEEKNSILKTAIKKSERQMKDTFRLVWISLINGTKNTVSKHVDSGCELIVQGDNVVYDDVSSRLVPTIDNVSSLVDVSSAQGELPAVSAVPMELNYASLGFRVEQIISMWGLNIHPDDDRIILFTRRSFSAKIMELLRELFSDMLEREAVLPSGRVISRCAWKDVSSELYPIAIDSIESLVEDQYSELDRIFSKVRVVDVNRDNDSFCIVREVTAAEKNDLMVRVRVIVGRGLKYSVRSSWLSVISSFESYKFYRRETSVWGLKLRYCDNSSILNTRKKYSSKIRLRVYDKFSKMISDKYTFDDGTTIGRFAWFRVSKKMYPIAMSLVKDIIDGESRELEEVISKSRVVTDYKTDREITDEEKSNVLEKIMKVVFRELKNLFGKIWLDILSSLEDDHGGVEVCEEYTKSFEFDCTDIENKSSTDIFGIDSSAEFDAHRVNLRNEDDNNISRLRSEFLSKINSCINIKFSEILEKEKVGEFDNRKITDRFSWKKMSDKLLPIAKKEIGRVMEGESVKINNILLESRMVVYGNDGCTVDRDLTSEEISSFLGAIVKSAYEHSICESRKLWMHLISSSDGGTGDLSFSASSGDVQVLKLYYEDDRAILNVRRRFSSKLNCCISAVFRKIIKKEYEFGDRDISDRLSWKVVSKKILPIAKKEMDPILREERMKIKDLLLKSRKVFSGGGGYSEVRELNNEEVLYIIEDIMKSVYRQSLDMLRRVWRRVSRLSKVDIMGMDDKNMNEILDLGKECSSFVNFANLSELYKEEFDDIRLEFIGSLGPIVAEVVGSSLLNIDVTPSILDRIKSDVVDGSCSLFKEGGFIDRVELLLSEIQVIRPSGKDRFLTEDEKRSIFQEFTDNIAIDRDCFVDNRIVRLVKNIDPTKEEFLLSSAC</sequence>
<name>A0A0S4M3W5_9BURK</name>
<dbReference type="Proteomes" id="UP000198651">
    <property type="component" value="Chromosome I"/>
</dbReference>
<dbReference type="EMBL" id="LN906597">
    <property type="protein sequence ID" value="CUT17695.1"/>
    <property type="molecule type" value="Genomic_DNA"/>
</dbReference>
<evidence type="ECO:0000313" key="1">
    <source>
        <dbReference type="EMBL" id="CUT17695.1"/>
    </source>
</evidence>